<feature type="region of interest" description="Disordered" evidence="1">
    <location>
        <begin position="196"/>
        <end position="230"/>
    </location>
</feature>
<sequence>LGFYNEEIISEITTDILFFPLFINFDKFTIVVSNIGFSSREDLLYAGSGYTSSLLSRRGSETYLILQQVLDDHCSLQVYKGSNEVYQYVGETPTVVWKNYGMYEKKDHLALFGLKDPKVRALLTNEKEYMTCMICTSLKWNDTSILQPIFDLHIKRRKISIPNEDWHVLFTKWLTQDIVEVAKGLSGTSLAEIKINRDDRSSGSEAEDIELNQKKNNKNSKQKKKQKSKP</sequence>
<gene>
    <name evidence="2" type="ORF">RFULGI_LOCUS11751</name>
</gene>
<feature type="non-terminal residue" evidence="2">
    <location>
        <position position="230"/>
    </location>
</feature>
<protein>
    <submittedName>
        <fullName evidence="2">8562_t:CDS:1</fullName>
    </submittedName>
</protein>
<organism evidence="2 3">
    <name type="scientific">Racocetra fulgida</name>
    <dbReference type="NCBI Taxonomy" id="60492"/>
    <lineage>
        <taxon>Eukaryota</taxon>
        <taxon>Fungi</taxon>
        <taxon>Fungi incertae sedis</taxon>
        <taxon>Mucoromycota</taxon>
        <taxon>Glomeromycotina</taxon>
        <taxon>Glomeromycetes</taxon>
        <taxon>Diversisporales</taxon>
        <taxon>Gigasporaceae</taxon>
        <taxon>Racocetra</taxon>
    </lineage>
</organism>
<name>A0A9N9I9T1_9GLOM</name>
<keyword evidence="3" id="KW-1185">Reference proteome</keyword>
<comment type="caution">
    <text evidence="2">The sequence shown here is derived from an EMBL/GenBank/DDBJ whole genome shotgun (WGS) entry which is preliminary data.</text>
</comment>
<reference evidence="2" key="1">
    <citation type="submission" date="2021-06" db="EMBL/GenBank/DDBJ databases">
        <authorList>
            <person name="Kallberg Y."/>
            <person name="Tangrot J."/>
            <person name="Rosling A."/>
        </authorList>
    </citation>
    <scope>NUCLEOTIDE SEQUENCE</scope>
    <source>
        <strain evidence="2">IN212</strain>
    </source>
</reference>
<dbReference type="AlphaFoldDB" id="A0A9N9I9T1"/>
<dbReference type="OrthoDB" id="2407108at2759"/>
<evidence type="ECO:0000313" key="3">
    <source>
        <dbReference type="Proteomes" id="UP000789396"/>
    </source>
</evidence>
<evidence type="ECO:0000313" key="2">
    <source>
        <dbReference type="EMBL" id="CAG8725409.1"/>
    </source>
</evidence>
<dbReference type="Proteomes" id="UP000789396">
    <property type="component" value="Unassembled WGS sequence"/>
</dbReference>
<dbReference type="EMBL" id="CAJVPZ010026362">
    <property type="protein sequence ID" value="CAG8725409.1"/>
    <property type="molecule type" value="Genomic_DNA"/>
</dbReference>
<feature type="compositionally biased region" description="Basic residues" evidence="1">
    <location>
        <begin position="215"/>
        <end position="230"/>
    </location>
</feature>
<proteinExistence type="predicted"/>
<accession>A0A9N9I9T1</accession>
<evidence type="ECO:0000256" key="1">
    <source>
        <dbReference type="SAM" id="MobiDB-lite"/>
    </source>
</evidence>